<accession>A0AAW9Q706</accession>
<sequence>MPKRKTTIALIVCAASLSNFLQPAYSQTTHLSDAQQSALKSLGIPVAVPSYIPEGFRVTQMSLKLCAADAPRIGDCREGSSYEIRYRNDKNACFNFYAIAGGVGGGYGEFAYRSQTQTLGKVIIEFGQLNGANKTPTPEQLRVPQPKLGSFPARLESPRTPYYSLQVEEEQYFCVKNTTITPLAIEKMLNSLVWLQ</sequence>
<feature type="signal peptide" evidence="1">
    <location>
        <begin position="1"/>
        <end position="24"/>
    </location>
</feature>
<proteinExistence type="predicted"/>
<name>A0AAW9Q706_9CYAN</name>
<reference evidence="2" key="1">
    <citation type="submission" date="2024-01" db="EMBL/GenBank/DDBJ databases">
        <title>Bank of Algae and Cyanobacteria of the Azores (BACA) strain genomes.</title>
        <authorList>
            <person name="Luz R."/>
            <person name="Cordeiro R."/>
            <person name="Fonseca A."/>
            <person name="Goncalves V."/>
        </authorList>
    </citation>
    <scope>NUCLEOTIDE SEQUENCE</scope>
    <source>
        <strain evidence="2">BACA0141</strain>
    </source>
</reference>
<feature type="chain" id="PRO_5043611827" evidence="1">
    <location>
        <begin position="25"/>
        <end position="196"/>
    </location>
</feature>
<evidence type="ECO:0000313" key="3">
    <source>
        <dbReference type="Proteomes" id="UP001333818"/>
    </source>
</evidence>
<dbReference type="EMBL" id="JAZBJZ010000122">
    <property type="protein sequence ID" value="MEE3719275.1"/>
    <property type="molecule type" value="Genomic_DNA"/>
</dbReference>
<protein>
    <submittedName>
        <fullName evidence="2">Uncharacterized protein</fullName>
    </submittedName>
</protein>
<evidence type="ECO:0000256" key="1">
    <source>
        <dbReference type="SAM" id="SignalP"/>
    </source>
</evidence>
<dbReference type="RefSeq" id="WP_330485711.1">
    <property type="nucleotide sequence ID" value="NZ_JAZBJZ010000122.1"/>
</dbReference>
<comment type="caution">
    <text evidence="2">The sequence shown here is derived from an EMBL/GenBank/DDBJ whole genome shotgun (WGS) entry which is preliminary data.</text>
</comment>
<keyword evidence="1" id="KW-0732">Signal</keyword>
<gene>
    <name evidence="2" type="ORF">V2H45_21255</name>
</gene>
<evidence type="ECO:0000313" key="2">
    <source>
        <dbReference type="EMBL" id="MEE3719275.1"/>
    </source>
</evidence>
<organism evidence="2 3">
    <name type="scientific">Tumidithrix elongata BACA0141</name>
    <dbReference type="NCBI Taxonomy" id="2716417"/>
    <lineage>
        <taxon>Bacteria</taxon>
        <taxon>Bacillati</taxon>
        <taxon>Cyanobacteriota</taxon>
        <taxon>Cyanophyceae</taxon>
        <taxon>Pseudanabaenales</taxon>
        <taxon>Pseudanabaenaceae</taxon>
        <taxon>Tumidithrix</taxon>
        <taxon>Tumidithrix elongata</taxon>
    </lineage>
</organism>
<keyword evidence="3" id="KW-1185">Reference proteome</keyword>
<dbReference type="Proteomes" id="UP001333818">
    <property type="component" value="Unassembled WGS sequence"/>
</dbReference>
<dbReference type="AlphaFoldDB" id="A0AAW9Q706"/>